<dbReference type="SUPFAM" id="SSF103088">
    <property type="entry name" value="OmpA-like"/>
    <property type="match status" value="1"/>
</dbReference>
<comment type="subcellular location">
    <subcellularLocation>
        <location evidence="1">Cell outer membrane</location>
    </subcellularLocation>
</comment>
<accession>A0A5B8VKV5</accession>
<feature type="domain" description="OmpA-like" evidence="6">
    <location>
        <begin position="562"/>
        <end position="681"/>
    </location>
</feature>
<keyword evidence="3" id="KW-0998">Cell outer membrane</keyword>
<sequence length="681" mass="75861">MKSKQLLRICTLIIISIVSLLPAQAQQSKASFDTSLYPVGLSALYIGAQAGYLFSNKDIANDPAYYLTSGKFAELNLGWRAKNSWFGWQLNLGRLSIDRKLPSGQHGNTSLNGYDILQSSSPNWMWEKTTRDDRTFLFDQPTIDTASMTNFSSWYAMTGPQFWMGKKRLQASLSLNAGIGMTDYGYYFVQGHGTSMNTLQYDYYSKPNDQIAGPVDVAIEGNYNQYAMSKETFMASGSPTDFTSADLKSQSEINLMARGALGIEYFITPKVSVTANASYWYILAADLAGQQSFRGKLMYKGTWKEDFKPATPGEDPHLEPKTRTIIGVSELNYKRDFEKKNLGLLSASIGVKFWLGKRHKSRPIVKVIPAPVVTTKPIQNKDLLITVKDKPTGYALGSVTVTVFKDGQPFYTGITDVNGALPLIKDIPAGNYAIVGLLNGIKTTATELNSFDFKGEARVINCELLHNDPRFTLVGQTLNAKTDARIAHVKTTLNQNKGGENNFQVSDDNGEFRFQLQPNADYTVYAEQKGYFSNKEAVTTKGLDRSKTLYVDLRLALNELKQGAHFELKDIYYDFDKANIRTDAAIILDNVYRMLIDNPTISIELSSYTDSRGSDSYNMKLSQQRATSAVQYLVSKGISSTRLEARGYGETRPVNGCINGVPCSEDQHQANRRTEIKILKQ</sequence>
<evidence type="ECO:0000256" key="5">
    <source>
        <dbReference type="SAM" id="SignalP"/>
    </source>
</evidence>
<evidence type="ECO:0000256" key="2">
    <source>
        <dbReference type="ARBA" id="ARBA00023136"/>
    </source>
</evidence>
<dbReference type="InterPro" id="IPR036737">
    <property type="entry name" value="OmpA-like_sf"/>
</dbReference>
<dbReference type="Gene3D" id="2.60.40.1120">
    <property type="entry name" value="Carboxypeptidase-like, regulatory domain"/>
    <property type="match status" value="1"/>
</dbReference>
<feature type="signal peptide" evidence="5">
    <location>
        <begin position="1"/>
        <end position="25"/>
    </location>
</feature>
<reference evidence="7 8" key="1">
    <citation type="journal article" date="2017" name="Int. J. Syst. Evol. Microbiol.">
        <title>Arachidicoccus ginsenosidivorans sp. nov., with ginsenoside-converting activity isolated from ginseng cultivating soil.</title>
        <authorList>
            <person name="Siddiqi M.Z."/>
            <person name="Aslam Z."/>
            <person name="Im W.T."/>
        </authorList>
    </citation>
    <scope>NUCLEOTIDE SEQUENCE [LARGE SCALE GENOMIC DNA]</scope>
    <source>
        <strain evidence="7 8">Gsoil 809</strain>
    </source>
</reference>
<dbReference type="InterPro" id="IPR006665">
    <property type="entry name" value="OmpA-like"/>
</dbReference>
<dbReference type="AlphaFoldDB" id="A0A5B8VKV5"/>
<organism evidence="7 8">
    <name type="scientific">Arachidicoccus ginsenosidivorans</name>
    <dbReference type="NCBI Taxonomy" id="496057"/>
    <lineage>
        <taxon>Bacteria</taxon>
        <taxon>Pseudomonadati</taxon>
        <taxon>Bacteroidota</taxon>
        <taxon>Chitinophagia</taxon>
        <taxon>Chitinophagales</taxon>
        <taxon>Chitinophagaceae</taxon>
        <taxon>Arachidicoccus</taxon>
    </lineage>
</organism>
<dbReference type="EMBL" id="CP042434">
    <property type="protein sequence ID" value="QEC71595.1"/>
    <property type="molecule type" value="Genomic_DNA"/>
</dbReference>
<evidence type="ECO:0000313" key="7">
    <source>
        <dbReference type="EMBL" id="QEC71595.1"/>
    </source>
</evidence>
<keyword evidence="8" id="KW-1185">Reference proteome</keyword>
<dbReference type="PROSITE" id="PS51123">
    <property type="entry name" value="OMPA_2"/>
    <property type="match status" value="1"/>
</dbReference>
<keyword evidence="5" id="KW-0732">Signal</keyword>
<dbReference type="InterPro" id="IPR006664">
    <property type="entry name" value="OMP_bac"/>
</dbReference>
<dbReference type="OrthoDB" id="9809364at2"/>
<protein>
    <submittedName>
        <fullName evidence="7">OmpA family protein</fullName>
    </submittedName>
</protein>
<evidence type="ECO:0000256" key="3">
    <source>
        <dbReference type="ARBA" id="ARBA00023237"/>
    </source>
</evidence>
<evidence type="ECO:0000256" key="1">
    <source>
        <dbReference type="ARBA" id="ARBA00004442"/>
    </source>
</evidence>
<dbReference type="Gene3D" id="3.30.1330.60">
    <property type="entry name" value="OmpA-like domain"/>
    <property type="match status" value="1"/>
</dbReference>
<dbReference type="PANTHER" id="PTHR30329">
    <property type="entry name" value="STATOR ELEMENT OF FLAGELLAR MOTOR COMPLEX"/>
    <property type="match status" value="1"/>
</dbReference>
<proteinExistence type="predicted"/>
<feature type="chain" id="PRO_5023051556" evidence="5">
    <location>
        <begin position="26"/>
        <end position="681"/>
    </location>
</feature>
<dbReference type="SUPFAM" id="SSF49478">
    <property type="entry name" value="Cna protein B-type domain"/>
    <property type="match status" value="1"/>
</dbReference>
<evidence type="ECO:0000259" key="6">
    <source>
        <dbReference type="PROSITE" id="PS51123"/>
    </source>
</evidence>
<dbReference type="Pfam" id="PF00691">
    <property type="entry name" value="OmpA"/>
    <property type="match status" value="1"/>
</dbReference>
<evidence type="ECO:0000256" key="4">
    <source>
        <dbReference type="PROSITE-ProRule" id="PRU00473"/>
    </source>
</evidence>
<dbReference type="PRINTS" id="PR01021">
    <property type="entry name" value="OMPADOMAIN"/>
</dbReference>
<gene>
    <name evidence="7" type="ORF">FSB73_07880</name>
</gene>
<dbReference type="PANTHER" id="PTHR30329:SF21">
    <property type="entry name" value="LIPOPROTEIN YIAD-RELATED"/>
    <property type="match status" value="1"/>
</dbReference>
<dbReference type="InterPro" id="IPR050330">
    <property type="entry name" value="Bact_OuterMem_StrucFunc"/>
</dbReference>
<dbReference type="RefSeq" id="WP_146780973.1">
    <property type="nucleotide sequence ID" value="NZ_CP042434.1"/>
</dbReference>
<dbReference type="KEGG" id="agi:FSB73_07880"/>
<dbReference type="CDD" id="cd07185">
    <property type="entry name" value="OmpA_C-like"/>
    <property type="match status" value="1"/>
</dbReference>
<keyword evidence="2 4" id="KW-0472">Membrane</keyword>
<name>A0A5B8VKV5_9BACT</name>
<evidence type="ECO:0000313" key="8">
    <source>
        <dbReference type="Proteomes" id="UP000321291"/>
    </source>
</evidence>
<dbReference type="GO" id="GO:0009279">
    <property type="term" value="C:cell outer membrane"/>
    <property type="evidence" value="ECO:0007669"/>
    <property type="project" value="UniProtKB-SubCell"/>
</dbReference>
<dbReference type="Proteomes" id="UP000321291">
    <property type="component" value="Chromosome"/>
</dbReference>